<dbReference type="InterPro" id="IPR003609">
    <property type="entry name" value="Pan_app"/>
</dbReference>
<evidence type="ECO:0000256" key="6">
    <source>
        <dbReference type="ARBA" id="ARBA00022741"/>
    </source>
</evidence>
<feature type="transmembrane region" description="Helical" evidence="16">
    <location>
        <begin position="58"/>
        <end position="76"/>
    </location>
</feature>
<keyword evidence="8 13" id="KW-0067">ATP-binding</keyword>
<dbReference type="InterPro" id="IPR001480">
    <property type="entry name" value="Bulb-type_lectin_dom"/>
</dbReference>
<dbReference type="Gene3D" id="3.30.200.20">
    <property type="entry name" value="Phosphorylase Kinase, domain 1"/>
    <property type="match status" value="1"/>
</dbReference>
<dbReference type="SUPFAM" id="SSF56112">
    <property type="entry name" value="Protein kinase-like (PK-like)"/>
    <property type="match status" value="1"/>
</dbReference>
<dbReference type="SMART" id="SM00108">
    <property type="entry name" value="B_lectin"/>
    <property type="match status" value="1"/>
</dbReference>
<dbReference type="InterPro" id="IPR000858">
    <property type="entry name" value="S_locus_glycoprot_dom"/>
</dbReference>
<dbReference type="InterPro" id="IPR008271">
    <property type="entry name" value="Ser/Thr_kinase_AS"/>
</dbReference>
<dbReference type="Gene3D" id="3.50.4.10">
    <property type="entry name" value="Hepatocyte Growth Factor"/>
    <property type="match status" value="1"/>
</dbReference>
<dbReference type="EC" id="2.7.11.1" evidence="13"/>
<dbReference type="SMART" id="SM00473">
    <property type="entry name" value="PAN_AP"/>
    <property type="match status" value="1"/>
</dbReference>
<keyword evidence="4 13" id="KW-0808">Transferase</keyword>
<dbReference type="Proteomes" id="UP001634007">
    <property type="component" value="Unassembled WGS sequence"/>
</dbReference>
<keyword evidence="6 13" id="KW-0547">Nucleotide-binding</keyword>
<dbReference type="SMART" id="SM00220">
    <property type="entry name" value="S_TKc"/>
    <property type="match status" value="1"/>
</dbReference>
<comment type="subcellular location">
    <subcellularLocation>
        <location evidence="1">Cell membrane</location>
        <topology evidence="1">Single-pass type I membrane protein</topology>
    </subcellularLocation>
</comment>
<sequence length="838" mass="93598">MLSPLACDDPIYLSDYSKHHTVNGDPSSPAQEKTSPCAPTSQGSNSTHRPPPLTVNRAIIFALFLAFCFFLALPLAQAADTLSANQTLRDGQTLVSSGQVFEFGFFSPNKSSARYLGIWYKNIPLQVSWVANRNNPITNFSAELALSSQGSVSLRNGFMNYWSVTPAGAVNEPFLRLQDNGNLVLSDESASDGSGDYLWQSFDNITDTLLPEMKLGWNLRTDLKWNMTSLASESDPLSGQYTQKQYRWGPWNGERFSGSNELKANEVFNPMFISSPKERFIVTPEGAIQYLAWMNNQWTNLITLQRDYCDTYGICGPYGTCSYDGNCRCLKGFRKNNSSPLDCTSGCSRVWNLSCGNGDGFVKYKSLKLSDNSRLYRNSSLNLEECESECLKNCSCMAFTRVDVHGNGGDCLLWFADLVDMKNYPSGGDVIYIRMAKVEIHAIARAKRRRRIVIAIGTSVSTVCGMLILAFIGWYALRRRKERMIAEYLNYRDSGDGGPDEDLELPLLDIASVADATNNFSFQNKVGQGGFGEVYKGVLPTGQDVAVKRLSLNSGQGLKEFKNEVILIAKLQHRNLVKLLGCCIHGDERMLIYEYLPNKSLDHHLFDPIRRKLLAWKTRFSIIMGIARGLLYLHEDSRLRIIHRDLKPSNILLDSEMNPKISDFGIAKTFTVENAGEMTNRIVGTYGYMSPEYAMKGHFSVKSDMFSFGVLLLEIVSGHKNWGFYHPDHDLNLVGHAWKLWTEGNALGLVDVLMEEECPLKEVLRCIQVGLLCVQQRPEDRPTMSSVVLMLGSETSDVPQPKEPGFSAESFAMSTDSSSSVKILNFSNDVTITALQSR</sequence>
<dbReference type="SUPFAM" id="SSF51110">
    <property type="entry name" value="alpha-D-mannose-specific plant lectins"/>
    <property type="match status" value="1"/>
</dbReference>
<comment type="similarity">
    <text evidence="13">Belongs to the protein kinase superfamily. Ser/Thr protein kinase family.</text>
</comment>
<dbReference type="GO" id="GO:0004674">
    <property type="term" value="F:protein serine/threonine kinase activity"/>
    <property type="evidence" value="ECO:0007669"/>
    <property type="project" value="UniProtKB-KW"/>
</dbReference>
<dbReference type="PROSITE" id="PS00108">
    <property type="entry name" value="PROTEIN_KINASE_ST"/>
    <property type="match status" value="1"/>
</dbReference>
<feature type="region of interest" description="Disordered" evidence="15">
    <location>
        <begin position="21"/>
        <end position="50"/>
    </location>
</feature>
<evidence type="ECO:0000256" key="4">
    <source>
        <dbReference type="ARBA" id="ARBA00022679"/>
    </source>
</evidence>
<feature type="domain" description="Apple" evidence="19">
    <location>
        <begin position="355"/>
        <end position="436"/>
    </location>
</feature>
<evidence type="ECO:0000259" key="19">
    <source>
        <dbReference type="PROSITE" id="PS50948"/>
    </source>
</evidence>
<dbReference type="GO" id="GO:0005524">
    <property type="term" value="F:ATP binding"/>
    <property type="evidence" value="ECO:0007669"/>
    <property type="project" value="UniProtKB-UniRule"/>
</dbReference>
<feature type="domain" description="Protein kinase" evidence="17">
    <location>
        <begin position="520"/>
        <end position="806"/>
    </location>
</feature>
<keyword evidence="16" id="KW-0472">Membrane</keyword>
<keyword evidence="16" id="KW-0812">Transmembrane</keyword>
<evidence type="ECO:0000256" key="15">
    <source>
        <dbReference type="SAM" id="MobiDB-lite"/>
    </source>
</evidence>
<evidence type="ECO:0000313" key="20">
    <source>
        <dbReference type="EMBL" id="KAL3741998.1"/>
    </source>
</evidence>
<dbReference type="PROSITE" id="PS50927">
    <property type="entry name" value="BULB_LECTIN"/>
    <property type="match status" value="1"/>
</dbReference>
<dbReference type="InterPro" id="IPR024171">
    <property type="entry name" value="SRK-like_kinase"/>
</dbReference>
<dbReference type="Gene3D" id="2.90.10.10">
    <property type="entry name" value="Bulb-type lectin domain"/>
    <property type="match status" value="1"/>
</dbReference>
<dbReference type="Pfam" id="PF01453">
    <property type="entry name" value="B_lectin"/>
    <property type="match status" value="1"/>
</dbReference>
<evidence type="ECO:0000313" key="21">
    <source>
        <dbReference type="Proteomes" id="UP001634007"/>
    </source>
</evidence>
<dbReference type="InterPro" id="IPR036426">
    <property type="entry name" value="Bulb-type_lectin_dom_sf"/>
</dbReference>
<evidence type="ECO:0000256" key="1">
    <source>
        <dbReference type="ARBA" id="ARBA00004251"/>
    </source>
</evidence>
<feature type="transmembrane region" description="Helical" evidence="16">
    <location>
        <begin position="452"/>
        <end position="477"/>
    </location>
</feature>
<feature type="compositionally biased region" description="Polar residues" evidence="15">
    <location>
        <begin position="24"/>
        <end position="48"/>
    </location>
</feature>
<evidence type="ECO:0000256" key="13">
    <source>
        <dbReference type="PIRNR" id="PIRNR000641"/>
    </source>
</evidence>
<keyword evidence="9" id="KW-1015">Disulfide bond</keyword>
<accession>A0ABD3KUS5</accession>
<dbReference type="CDD" id="cd14066">
    <property type="entry name" value="STKc_IRAK"/>
    <property type="match status" value="1"/>
</dbReference>
<keyword evidence="16" id="KW-1133">Transmembrane helix</keyword>
<feature type="domain" description="Bulb-type lectin" evidence="18">
    <location>
        <begin position="79"/>
        <end position="198"/>
    </location>
</feature>
<dbReference type="FunFam" id="3.30.200.20:FF:000195">
    <property type="entry name" value="G-type lectin S-receptor-like serine/threonine-protein kinase"/>
    <property type="match status" value="1"/>
</dbReference>
<evidence type="ECO:0000256" key="14">
    <source>
        <dbReference type="PROSITE-ProRule" id="PRU10141"/>
    </source>
</evidence>
<dbReference type="InterPro" id="IPR011009">
    <property type="entry name" value="Kinase-like_dom_sf"/>
</dbReference>
<gene>
    <name evidence="20" type="ORF">ACJRO7_017479</name>
</gene>
<keyword evidence="5" id="KW-0732">Signal</keyword>
<proteinExistence type="inferred from homology"/>
<dbReference type="CDD" id="cd00028">
    <property type="entry name" value="B_lectin"/>
    <property type="match status" value="1"/>
</dbReference>
<comment type="catalytic activity">
    <reaction evidence="12 13">
        <text>L-seryl-[protein] + ATP = O-phospho-L-seryl-[protein] + ADP + H(+)</text>
        <dbReference type="Rhea" id="RHEA:17989"/>
        <dbReference type="Rhea" id="RHEA-COMP:9863"/>
        <dbReference type="Rhea" id="RHEA-COMP:11604"/>
        <dbReference type="ChEBI" id="CHEBI:15378"/>
        <dbReference type="ChEBI" id="CHEBI:29999"/>
        <dbReference type="ChEBI" id="CHEBI:30616"/>
        <dbReference type="ChEBI" id="CHEBI:83421"/>
        <dbReference type="ChEBI" id="CHEBI:456216"/>
        <dbReference type="EC" id="2.7.11.1"/>
    </reaction>
</comment>
<dbReference type="AlphaFoldDB" id="A0ABD3KUS5"/>
<dbReference type="FunFam" id="1.10.510.10:FF:000060">
    <property type="entry name" value="G-type lectin S-receptor-like serine/threonine-protein kinase"/>
    <property type="match status" value="1"/>
</dbReference>
<evidence type="ECO:0000256" key="10">
    <source>
        <dbReference type="ARBA" id="ARBA00023180"/>
    </source>
</evidence>
<keyword evidence="7 13" id="KW-0418">Kinase</keyword>
<evidence type="ECO:0000256" key="11">
    <source>
        <dbReference type="ARBA" id="ARBA00047899"/>
    </source>
</evidence>
<dbReference type="Gene3D" id="1.10.510.10">
    <property type="entry name" value="Transferase(Phosphotransferase) domain 1"/>
    <property type="match status" value="1"/>
</dbReference>
<feature type="binding site" evidence="14">
    <location>
        <position position="548"/>
    </location>
    <ligand>
        <name>ATP</name>
        <dbReference type="ChEBI" id="CHEBI:30616"/>
    </ligand>
</feature>
<comment type="catalytic activity">
    <reaction evidence="11 13">
        <text>L-threonyl-[protein] + ATP = O-phospho-L-threonyl-[protein] + ADP + H(+)</text>
        <dbReference type="Rhea" id="RHEA:46608"/>
        <dbReference type="Rhea" id="RHEA-COMP:11060"/>
        <dbReference type="Rhea" id="RHEA-COMP:11605"/>
        <dbReference type="ChEBI" id="CHEBI:15378"/>
        <dbReference type="ChEBI" id="CHEBI:30013"/>
        <dbReference type="ChEBI" id="CHEBI:30616"/>
        <dbReference type="ChEBI" id="CHEBI:61977"/>
        <dbReference type="ChEBI" id="CHEBI:456216"/>
        <dbReference type="EC" id="2.7.11.1"/>
    </reaction>
</comment>
<dbReference type="GO" id="GO:0005886">
    <property type="term" value="C:plasma membrane"/>
    <property type="evidence" value="ECO:0007669"/>
    <property type="project" value="UniProtKB-SubCell"/>
</dbReference>
<dbReference type="PIRSF" id="PIRSF000641">
    <property type="entry name" value="SRK"/>
    <property type="match status" value="1"/>
</dbReference>
<dbReference type="PANTHER" id="PTHR27002">
    <property type="entry name" value="RECEPTOR-LIKE SERINE/THREONINE-PROTEIN KINASE SD1-8"/>
    <property type="match status" value="1"/>
</dbReference>
<dbReference type="PROSITE" id="PS50011">
    <property type="entry name" value="PROTEIN_KINASE_DOM"/>
    <property type="match status" value="1"/>
</dbReference>
<reference evidence="20 21" key="1">
    <citation type="submission" date="2024-11" db="EMBL/GenBank/DDBJ databases">
        <title>Chromosome-level genome assembly of Eucalyptus globulus Labill. provides insights into its genome evolution.</title>
        <authorList>
            <person name="Li X."/>
        </authorList>
    </citation>
    <scope>NUCLEOTIDE SEQUENCE [LARGE SCALE GENOMIC DNA]</scope>
    <source>
        <strain evidence="20">CL2024</strain>
        <tissue evidence="20">Fresh tender leaves</tissue>
    </source>
</reference>
<dbReference type="InterPro" id="IPR000719">
    <property type="entry name" value="Prot_kinase_dom"/>
</dbReference>
<keyword evidence="10" id="KW-0325">Glycoprotein</keyword>
<evidence type="ECO:0000256" key="16">
    <source>
        <dbReference type="SAM" id="Phobius"/>
    </source>
</evidence>
<dbReference type="InterPro" id="IPR001245">
    <property type="entry name" value="Ser-Thr/Tyr_kinase_cat_dom"/>
</dbReference>
<evidence type="ECO:0000259" key="18">
    <source>
        <dbReference type="PROSITE" id="PS50927"/>
    </source>
</evidence>
<dbReference type="InterPro" id="IPR017441">
    <property type="entry name" value="Protein_kinase_ATP_BS"/>
</dbReference>
<dbReference type="EMBL" id="JBJKBG010000004">
    <property type="protein sequence ID" value="KAL3741998.1"/>
    <property type="molecule type" value="Genomic_DNA"/>
</dbReference>
<comment type="caution">
    <text evidence="20">The sequence shown here is derived from an EMBL/GenBank/DDBJ whole genome shotgun (WGS) entry which is preliminary data.</text>
</comment>
<dbReference type="Pfam" id="PF00954">
    <property type="entry name" value="S_locus_glycop"/>
    <property type="match status" value="1"/>
</dbReference>
<evidence type="ECO:0000256" key="3">
    <source>
        <dbReference type="ARBA" id="ARBA00022527"/>
    </source>
</evidence>
<dbReference type="PANTHER" id="PTHR27002:SF1097">
    <property type="entry name" value="RECEPTOR-LIKE SERINE_THREONINE-PROTEIN KINASE"/>
    <property type="match status" value="1"/>
</dbReference>
<name>A0ABD3KUS5_EUCGL</name>
<dbReference type="Pfam" id="PF08276">
    <property type="entry name" value="PAN_2"/>
    <property type="match status" value="1"/>
</dbReference>
<dbReference type="PROSITE" id="PS50948">
    <property type="entry name" value="PAN"/>
    <property type="match status" value="1"/>
</dbReference>
<evidence type="ECO:0000256" key="8">
    <source>
        <dbReference type="ARBA" id="ARBA00022840"/>
    </source>
</evidence>
<evidence type="ECO:0000256" key="9">
    <source>
        <dbReference type="ARBA" id="ARBA00023157"/>
    </source>
</evidence>
<evidence type="ECO:0000256" key="7">
    <source>
        <dbReference type="ARBA" id="ARBA00022777"/>
    </source>
</evidence>
<evidence type="ECO:0000256" key="2">
    <source>
        <dbReference type="ARBA" id="ARBA00022475"/>
    </source>
</evidence>
<dbReference type="Pfam" id="PF07714">
    <property type="entry name" value="PK_Tyr_Ser-Thr"/>
    <property type="match status" value="1"/>
</dbReference>
<dbReference type="CDD" id="cd01098">
    <property type="entry name" value="PAN_AP_plant"/>
    <property type="match status" value="1"/>
</dbReference>
<keyword evidence="2" id="KW-1003">Cell membrane</keyword>
<protein>
    <recommendedName>
        <fullName evidence="13">Receptor-like serine/threonine-protein kinase</fullName>
        <ecNumber evidence="13">2.7.11.1</ecNumber>
    </recommendedName>
</protein>
<dbReference type="PROSITE" id="PS00107">
    <property type="entry name" value="PROTEIN_KINASE_ATP"/>
    <property type="match status" value="1"/>
</dbReference>
<evidence type="ECO:0000256" key="12">
    <source>
        <dbReference type="ARBA" id="ARBA00048679"/>
    </source>
</evidence>
<evidence type="ECO:0000256" key="5">
    <source>
        <dbReference type="ARBA" id="ARBA00022729"/>
    </source>
</evidence>
<keyword evidence="21" id="KW-1185">Reference proteome</keyword>
<organism evidence="20 21">
    <name type="scientific">Eucalyptus globulus</name>
    <name type="common">Tasmanian blue gum</name>
    <dbReference type="NCBI Taxonomy" id="34317"/>
    <lineage>
        <taxon>Eukaryota</taxon>
        <taxon>Viridiplantae</taxon>
        <taxon>Streptophyta</taxon>
        <taxon>Embryophyta</taxon>
        <taxon>Tracheophyta</taxon>
        <taxon>Spermatophyta</taxon>
        <taxon>Magnoliopsida</taxon>
        <taxon>eudicotyledons</taxon>
        <taxon>Gunneridae</taxon>
        <taxon>Pentapetalae</taxon>
        <taxon>rosids</taxon>
        <taxon>malvids</taxon>
        <taxon>Myrtales</taxon>
        <taxon>Myrtaceae</taxon>
        <taxon>Myrtoideae</taxon>
        <taxon>Eucalypteae</taxon>
        <taxon>Eucalyptus</taxon>
    </lineage>
</organism>
<evidence type="ECO:0000259" key="17">
    <source>
        <dbReference type="PROSITE" id="PS50011"/>
    </source>
</evidence>
<keyword evidence="3 13" id="KW-0723">Serine/threonine-protein kinase</keyword>